<dbReference type="PANTHER" id="PTHR33295:SF8">
    <property type="entry name" value="AAA+ ATPASE DOMAIN-CONTAINING PROTEIN"/>
    <property type="match status" value="1"/>
</dbReference>
<gene>
    <name evidence="3" type="ORF">A3L10_09560</name>
</gene>
<dbReference type="Pfam" id="PF13635">
    <property type="entry name" value="DUF4143"/>
    <property type="match status" value="1"/>
</dbReference>
<dbReference type="InterPro" id="IPR027417">
    <property type="entry name" value="P-loop_NTPase"/>
</dbReference>
<accession>A0A2Z2N456</accession>
<name>A0A2Z2N456_9EURY</name>
<dbReference type="AlphaFoldDB" id="A0A2Z2N456"/>
<dbReference type="SUPFAM" id="SSF52540">
    <property type="entry name" value="P-loop containing nucleoside triphosphate hydrolases"/>
    <property type="match status" value="1"/>
</dbReference>
<sequence length="423" mass="48545">MIETVREVVEDYREVKVSGVQRELKIPIPSLPKAIALIGPRRAGKTFYLLQMYKDLLSQGKPALYIPLDDDRLYPPNTKTLSTLLDLFHMEFGEKSGILLLDEIQEVNKWELFVKRAVSMGFTVFISGSSSKLLSREVATQLRGRGIHFELFPFSFNEFINAKGVEPGASTKKRAAIKKTMGEYLLWGGFPEVALEENRLIKRKLLEEYLGVMLYRDIVERHGVKNLRALKLFIKLLTGSFAREISLSRTAKYMKGTGVDVSRNTLSDYLRYLQDAFFVFPLKKLGPIKESEKSLPKIYIIDNGIITASTPRAKSELGRLMENLTYLHLRRLEKEVYYIKTPTWEVDFAVREGNGFNLIQVSYTVEGPDTWKREVNGLIKASKLVPTKSTTVVTYDYEEEETIEGQKIRFVPLWKFCRGEIKL</sequence>
<dbReference type="Proteomes" id="UP000250085">
    <property type="component" value="Chromosome"/>
</dbReference>
<evidence type="ECO:0000313" key="4">
    <source>
        <dbReference type="Proteomes" id="UP000250085"/>
    </source>
</evidence>
<dbReference type="InterPro" id="IPR025420">
    <property type="entry name" value="DUF4143"/>
</dbReference>
<dbReference type="PANTHER" id="PTHR33295">
    <property type="entry name" value="ATPASE"/>
    <property type="match status" value="1"/>
</dbReference>
<feature type="domain" description="DUF4143" evidence="2">
    <location>
        <begin position="216"/>
        <end position="363"/>
    </location>
</feature>
<evidence type="ECO:0008006" key="5">
    <source>
        <dbReference type="Google" id="ProtNLM"/>
    </source>
</evidence>
<evidence type="ECO:0000313" key="3">
    <source>
        <dbReference type="EMBL" id="ASJ15363.1"/>
    </source>
</evidence>
<proteinExistence type="predicted"/>
<dbReference type="Pfam" id="PF13173">
    <property type="entry name" value="AAA_14"/>
    <property type="match status" value="1"/>
</dbReference>
<dbReference type="KEGG" id="trl:A3L10_09560"/>
<dbReference type="OrthoDB" id="371918at2157"/>
<dbReference type="InterPro" id="IPR041682">
    <property type="entry name" value="AAA_14"/>
</dbReference>
<dbReference type="GeneID" id="33329095"/>
<evidence type="ECO:0000259" key="2">
    <source>
        <dbReference type="Pfam" id="PF13635"/>
    </source>
</evidence>
<feature type="domain" description="AAA" evidence="1">
    <location>
        <begin position="33"/>
        <end position="159"/>
    </location>
</feature>
<evidence type="ECO:0000259" key="1">
    <source>
        <dbReference type="Pfam" id="PF13173"/>
    </source>
</evidence>
<dbReference type="EMBL" id="CP015106">
    <property type="protein sequence ID" value="ASJ15363.1"/>
    <property type="molecule type" value="Genomic_DNA"/>
</dbReference>
<keyword evidence="4" id="KW-1185">Reference proteome</keyword>
<dbReference type="RefSeq" id="WP_088867398.1">
    <property type="nucleotide sequence ID" value="NZ_CP015106.1"/>
</dbReference>
<organism evidence="3 4">
    <name type="scientific">Thermococcus radiotolerans</name>
    <dbReference type="NCBI Taxonomy" id="187880"/>
    <lineage>
        <taxon>Archaea</taxon>
        <taxon>Methanobacteriati</taxon>
        <taxon>Methanobacteriota</taxon>
        <taxon>Thermococci</taxon>
        <taxon>Thermococcales</taxon>
        <taxon>Thermococcaceae</taxon>
        <taxon>Thermococcus</taxon>
    </lineage>
</organism>
<protein>
    <recommendedName>
        <fullName evidence="5">ATPase</fullName>
    </recommendedName>
</protein>
<reference evidence="3 4" key="1">
    <citation type="submission" date="2016-04" db="EMBL/GenBank/DDBJ databases">
        <title>Complete genome sequence of Thermococcus radiotolerans type strain EJ2.</title>
        <authorList>
            <person name="Oger P.M."/>
        </authorList>
    </citation>
    <scope>NUCLEOTIDE SEQUENCE [LARGE SCALE GENOMIC DNA]</scope>
    <source>
        <strain evidence="3 4">EJ2</strain>
    </source>
</reference>